<dbReference type="InterPro" id="IPR018114">
    <property type="entry name" value="TRYPSIN_HIS"/>
</dbReference>
<dbReference type="InterPro" id="IPR033116">
    <property type="entry name" value="TRYPSIN_SER"/>
</dbReference>
<keyword evidence="10" id="KW-1185">Reference proteome</keyword>
<dbReference type="PROSITE" id="PS00134">
    <property type="entry name" value="TRYPSIN_HIS"/>
    <property type="match status" value="1"/>
</dbReference>
<dbReference type="GO" id="GO:0006508">
    <property type="term" value="P:proteolysis"/>
    <property type="evidence" value="ECO:0007669"/>
    <property type="project" value="UniProtKB-KW"/>
</dbReference>
<dbReference type="SUPFAM" id="SSF50494">
    <property type="entry name" value="Trypsin-like serine proteases"/>
    <property type="match status" value="1"/>
</dbReference>
<evidence type="ECO:0000256" key="7">
    <source>
        <dbReference type="SAM" id="SignalP"/>
    </source>
</evidence>
<evidence type="ECO:0000313" key="9">
    <source>
        <dbReference type="EMBL" id="KPI92526.1"/>
    </source>
</evidence>
<keyword evidence="7" id="KW-0732">Signal</keyword>
<evidence type="ECO:0000256" key="1">
    <source>
        <dbReference type="ARBA" id="ARBA00007664"/>
    </source>
</evidence>
<evidence type="ECO:0000313" key="10">
    <source>
        <dbReference type="Proteomes" id="UP000053268"/>
    </source>
</evidence>
<accession>A0A194PGK9</accession>
<dbReference type="FunFam" id="2.40.10.10:FF:000034">
    <property type="entry name" value="Eupolytin"/>
    <property type="match status" value="1"/>
</dbReference>
<dbReference type="STRING" id="66420.A0A194PGK9"/>
<gene>
    <name evidence="9" type="ORF">RR46_13747</name>
</gene>
<feature type="chain" id="PRO_5008263232" evidence="7">
    <location>
        <begin position="17"/>
        <end position="293"/>
    </location>
</feature>
<comment type="similarity">
    <text evidence="1">Belongs to the peptidase S1 family.</text>
</comment>
<reference evidence="9 10" key="1">
    <citation type="journal article" date="2015" name="Nat. Commun.">
        <title>Outbred genome sequencing and CRISPR/Cas9 gene editing in butterflies.</title>
        <authorList>
            <person name="Li X."/>
            <person name="Fan D."/>
            <person name="Zhang W."/>
            <person name="Liu G."/>
            <person name="Zhang L."/>
            <person name="Zhao L."/>
            <person name="Fang X."/>
            <person name="Chen L."/>
            <person name="Dong Y."/>
            <person name="Chen Y."/>
            <person name="Ding Y."/>
            <person name="Zhao R."/>
            <person name="Feng M."/>
            <person name="Zhu Y."/>
            <person name="Feng Y."/>
            <person name="Jiang X."/>
            <person name="Zhu D."/>
            <person name="Xiang H."/>
            <person name="Feng X."/>
            <person name="Li S."/>
            <person name="Wang J."/>
            <person name="Zhang G."/>
            <person name="Kronforst M.R."/>
            <person name="Wang W."/>
        </authorList>
    </citation>
    <scope>NUCLEOTIDE SEQUENCE [LARGE SCALE GENOMIC DNA]</scope>
    <source>
        <strain evidence="9">Ya'a_city_454_Px</strain>
        <tissue evidence="9">Whole body</tissue>
    </source>
</reference>
<dbReference type="PROSITE" id="PS50240">
    <property type="entry name" value="TRYPSIN_DOM"/>
    <property type="match status" value="1"/>
</dbReference>
<dbReference type="PANTHER" id="PTHR24276">
    <property type="entry name" value="POLYSERASE-RELATED"/>
    <property type="match status" value="1"/>
</dbReference>
<dbReference type="Proteomes" id="UP000053268">
    <property type="component" value="Unassembled WGS sequence"/>
</dbReference>
<evidence type="ECO:0000259" key="8">
    <source>
        <dbReference type="PROSITE" id="PS50240"/>
    </source>
</evidence>
<sequence>MKLLLALVATVALANARFIEPEVPEYNTAYGYMQNYGIPLAQAIYKAELENNEPRIIGGSAARLGQFPYQAGLISDIVGTSNRGVCGGSLVTTSRVVTAAHCWFDGRNQGWRFTVVLGSITLFSGGTRLETTNVVMHNNWNPSTARNDVAVIRLNSAVSTSANIATIALPTGSQLNENFAGNTATASGFGLTRQNGQITTSQFLSFVNLNVITNSVCSLAFPLIVQSTNICTSGSGGRGVCGGDSGGPLTVVRNNRPLLIGITSFGSGLGCERNLPSAYARVTSFVNFINQNI</sequence>
<keyword evidence="4 6" id="KW-0720">Serine protease</keyword>
<feature type="domain" description="Peptidase S1" evidence="8">
    <location>
        <begin position="56"/>
        <end position="293"/>
    </location>
</feature>
<evidence type="ECO:0000256" key="2">
    <source>
        <dbReference type="ARBA" id="ARBA00022670"/>
    </source>
</evidence>
<dbReference type="PRINTS" id="PR00722">
    <property type="entry name" value="CHYMOTRYPSIN"/>
</dbReference>
<protein>
    <submittedName>
        <fullName evidence="9">Collagenase</fullName>
    </submittedName>
</protein>
<dbReference type="InterPro" id="IPR043504">
    <property type="entry name" value="Peptidase_S1_PA_chymotrypsin"/>
</dbReference>
<dbReference type="CDD" id="cd00190">
    <property type="entry name" value="Tryp_SPc"/>
    <property type="match status" value="1"/>
</dbReference>
<dbReference type="GO" id="GO:0004252">
    <property type="term" value="F:serine-type endopeptidase activity"/>
    <property type="evidence" value="ECO:0007669"/>
    <property type="project" value="InterPro"/>
</dbReference>
<keyword evidence="3 6" id="KW-0378">Hydrolase</keyword>
<keyword evidence="5" id="KW-1015">Disulfide bond</keyword>
<dbReference type="Gene3D" id="2.40.10.10">
    <property type="entry name" value="Trypsin-like serine proteases"/>
    <property type="match status" value="1"/>
</dbReference>
<evidence type="ECO:0000256" key="5">
    <source>
        <dbReference type="ARBA" id="ARBA00023157"/>
    </source>
</evidence>
<organism evidence="9 10">
    <name type="scientific">Papilio xuthus</name>
    <name type="common">Asian swallowtail butterfly</name>
    <dbReference type="NCBI Taxonomy" id="66420"/>
    <lineage>
        <taxon>Eukaryota</taxon>
        <taxon>Metazoa</taxon>
        <taxon>Ecdysozoa</taxon>
        <taxon>Arthropoda</taxon>
        <taxon>Hexapoda</taxon>
        <taxon>Insecta</taxon>
        <taxon>Pterygota</taxon>
        <taxon>Neoptera</taxon>
        <taxon>Endopterygota</taxon>
        <taxon>Lepidoptera</taxon>
        <taxon>Glossata</taxon>
        <taxon>Ditrysia</taxon>
        <taxon>Papilionoidea</taxon>
        <taxon>Papilionidae</taxon>
        <taxon>Papilioninae</taxon>
        <taxon>Papilio</taxon>
    </lineage>
</organism>
<name>A0A194PGK9_PAPXU</name>
<dbReference type="PROSITE" id="PS00135">
    <property type="entry name" value="TRYPSIN_SER"/>
    <property type="match status" value="1"/>
</dbReference>
<keyword evidence="2 6" id="KW-0645">Protease</keyword>
<proteinExistence type="inferred from homology"/>
<dbReference type="AlphaFoldDB" id="A0A194PGK9"/>
<dbReference type="InterPro" id="IPR009003">
    <property type="entry name" value="Peptidase_S1_PA"/>
</dbReference>
<evidence type="ECO:0000256" key="6">
    <source>
        <dbReference type="RuleBase" id="RU363034"/>
    </source>
</evidence>
<dbReference type="InterPro" id="IPR001314">
    <property type="entry name" value="Peptidase_S1A"/>
</dbReference>
<dbReference type="EMBL" id="KQ459604">
    <property type="protein sequence ID" value="KPI92526.1"/>
    <property type="molecule type" value="Genomic_DNA"/>
</dbReference>
<evidence type="ECO:0000256" key="4">
    <source>
        <dbReference type="ARBA" id="ARBA00022825"/>
    </source>
</evidence>
<dbReference type="InterPro" id="IPR001254">
    <property type="entry name" value="Trypsin_dom"/>
</dbReference>
<dbReference type="SMART" id="SM00020">
    <property type="entry name" value="Tryp_SPc"/>
    <property type="match status" value="1"/>
</dbReference>
<evidence type="ECO:0000256" key="3">
    <source>
        <dbReference type="ARBA" id="ARBA00022801"/>
    </source>
</evidence>
<dbReference type="InterPro" id="IPR050430">
    <property type="entry name" value="Peptidase_S1"/>
</dbReference>
<feature type="signal peptide" evidence="7">
    <location>
        <begin position="1"/>
        <end position="16"/>
    </location>
</feature>
<dbReference type="Pfam" id="PF00089">
    <property type="entry name" value="Trypsin"/>
    <property type="match status" value="1"/>
</dbReference>
<dbReference type="PANTHER" id="PTHR24276:SF98">
    <property type="entry name" value="FI18310P1-RELATED"/>
    <property type="match status" value="1"/>
</dbReference>